<evidence type="ECO:0000256" key="1">
    <source>
        <dbReference type="ARBA" id="ARBA00008416"/>
    </source>
</evidence>
<feature type="domain" description="Pirin N-terminal" evidence="4">
    <location>
        <begin position="8"/>
        <end position="120"/>
    </location>
</feature>
<evidence type="ECO:0000256" key="2">
    <source>
        <dbReference type="PIRSR" id="PIRSR006232-1"/>
    </source>
</evidence>
<comment type="cofactor">
    <cofactor evidence="2">
        <name>Fe cation</name>
        <dbReference type="ChEBI" id="CHEBI:24875"/>
    </cofactor>
    <text evidence="2">Binds 1 Fe cation per subunit.</text>
</comment>
<evidence type="ECO:0000259" key="4">
    <source>
        <dbReference type="Pfam" id="PF02678"/>
    </source>
</evidence>
<dbReference type="PIRSF" id="PIRSF006232">
    <property type="entry name" value="Pirin"/>
    <property type="match status" value="1"/>
</dbReference>
<evidence type="ECO:0000313" key="6">
    <source>
        <dbReference type="EMBL" id="SEA26064.1"/>
    </source>
</evidence>
<dbReference type="Gene3D" id="2.60.120.10">
    <property type="entry name" value="Jelly Rolls"/>
    <property type="match status" value="2"/>
</dbReference>
<dbReference type="InterPro" id="IPR012093">
    <property type="entry name" value="Pirin"/>
</dbReference>
<feature type="binding site" evidence="2">
    <location>
        <position position="104"/>
    </location>
    <ligand>
        <name>Fe cation</name>
        <dbReference type="ChEBI" id="CHEBI:24875"/>
    </ligand>
</feature>
<dbReference type="InterPro" id="IPR003829">
    <property type="entry name" value="Pirin_N_dom"/>
</dbReference>
<name>A0A1H3ZS23_9FLAO</name>
<dbReference type="STRING" id="908615.SAMN05421540_104177"/>
<sequence>MKTIFKKSNERGTSDLGWLKSAHSFSFSNYFDPENMSFGSLRVLNDDEVAPQMGFGKHPHENMEIISIPLKGSLKHKDTMGNEGIIKDGDIQVMSAGTGIQHSEANASKTEEVHFLQIWIIPNKKNVEPTYAQKSIDSDKLLNRFKKLVSPYSDKEGLSIYQNAWLHLGYFNQKMTQEYLLNQKSNGVFVFVLEGQAKVGSFHLEKRDALGVWDCESIKIDCDENSKILLIEVPVS</sequence>
<gene>
    <name evidence="6" type="ORF">SAMN05421540_104177</name>
</gene>
<protein>
    <recommendedName>
        <fullName evidence="8">Pirin N-terminal domain-containing protein</fullName>
    </recommendedName>
</protein>
<dbReference type="AlphaFoldDB" id="A0A1H3ZS23"/>
<keyword evidence="2" id="KW-0479">Metal-binding</keyword>
<dbReference type="GO" id="GO:0046872">
    <property type="term" value="F:metal ion binding"/>
    <property type="evidence" value="ECO:0007669"/>
    <property type="project" value="UniProtKB-KW"/>
</dbReference>
<dbReference type="InterPro" id="IPR041602">
    <property type="entry name" value="Quercetinase_C"/>
</dbReference>
<dbReference type="EMBL" id="FNQF01000004">
    <property type="protein sequence ID" value="SEA26064.1"/>
    <property type="molecule type" value="Genomic_DNA"/>
</dbReference>
<keyword evidence="7" id="KW-1185">Reference proteome</keyword>
<feature type="binding site" evidence="2">
    <location>
        <position position="102"/>
    </location>
    <ligand>
        <name>Fe cation</name>
        <dbReference type="ChEBI" id="CHEBI:24875"/>
    </ligand>
</feature>
<dbReference type="Pfam" id="PF02678">
    <property type="entry name" value="Pirin"/>
    <property type="match status" value="1"/>
</dbReference>
<feature type="binding site" evidence="2">
    <location>
        <position position="58"/>
    </location>
    <ligand>
        <name>Fe cation</name>
        <dbReference type="ChEBI" id="CHEBI:24875"/>
    </ligand>
</feature>
<organism evidence="6 7">
    <name type="scientific">Psychroflexus halocasei</name>
    <dbReference type="NCBI Taxonomy" id="908615"/>
    <lineage>
        <taxon>Bacteria</taxon>
        <taxon>Pseudomonadati</taxon>
        <taxon>Bacteroidota</taxon>
        <taxon>Flavobacteriia</taxon>
        <taxon>Flavobacteriales</taxon>
        <taxon>Flavobacteriaceae</taxon>
        <taxon>Psychroflexus</taxon>
    </lineage>
</organism>
<reference evidence="6 7" key="1">
    <citation type="submission" date="2016-10" db="EMBL/GenBank/DDBJ databases">
        <authorList>
            <person name="de Groot N.N."/>
        </authorList>
    </citation>
    <scope>NUCLEOTIDE SEQUENCE [LARGE SCALE GENOMIC DNA]</scope>
    <source>
        <strain evidence="6 7">DSM 23581</strain>
    </source>
</reference>
<dbReference type="SUPFAM" id="SSF51182">
    <property type="entry name" value="RmlC-like cupins"/>
    <property type="match status" value="1"/>
</dbReference>
<evidence type="ECO:0000259" key="5">
    <source>
        <dbReference type="Pfam" id="PF17954"/>
    </source>
</evidence>
<dbReference type="InterPro" id="IPR014710">
    <property type="entry name" value="RmlC-like_jellyroll"/>
</dbReference>
<evidence type="ECO:0000313" key="7">
    <source>
        <dbReference type="Proteomes" id="UP000198820"/>
    </source>
</evidence>
<proteinExistence type="inferred from homology"/>
<dbReference type="Pfam" id="PF17954">
    <property type="entry name" value="Pirin_C_2"/>
    <property type="match status" value="1"/>
</dbReference>
<comment type="similarity">
    <text evidence="1 3">Belongs to the pirin family.</text>
</comment>
<dbReference type="PANTHER" id="PTHR43212:SF3">
    <property type="entry name" value="QUERCETIN 2,3-DIOXYGENASE"/>
    <property type="match status" value="1"/>
</dbReference>
<accession>A0A1H3ZS23</accession>
<dbReference type="InterPro" id="IPR011051">
    <property type="entry name" value="RmlC_Cupin_sf"/>
</dbReference>
<dbReference type="Proteomes" id="UP000198820">
    <property type="component" value="Unassembled WGS sequence"/>
</dbReference>
<dbReference type="CDD" id="cd02910">
    <property type="entry name" value="cupin_Yhhw_N"/>
    <property type="match status" value="1"/>
</dbReference>
<keyword evidence="2" id="KW-0408">Iron</keyword>
<dbReference type="PANTHER" id="PTHR43212">
    <property type="entry name" value="QUERCETIN 2,3-DIOXYGENASE"/>
    <property type="match status" value="1"/>
</dbReference>
<dbReference type="RefSeq" id="WP_093241803.1">
    <property type="nucleotide sequence ID" value="NZ_FNQF01000004.1"/>
</dbReference>
<feature type="binding site" evidence="2">
    <location>
        <position position="60"/>
    </location>
    <ligand>
        <name>Fe cation</name>
        <dbReference type="ChEBI" id="CHEBI:24875"/>
    </ligand>
</feature>
<evidence type="ECO:0000256" key="3">
    <source>
        <dbReference type="RuleBase" id="RU003457"/>
    </source>
</evidence>
<evidence type="ECO:0008006" key="8">
    <source>
        <dbReference type="Google" id="ProtNLM"/>
    </source>
</evidence>
<feature type="domain" description="Quercetin 2,3-dioxygenase C-terminal cupin" evidence="5">
    <location>
        <begin position="148"/>
        <end position="233"/>
    </location>
</feature>